<gene>
    <name evidence="2" type="ORF">I302_02194</name>
    <name evidence="3" type="ORF">I302_103493</name>
</gene>
<dbReference type="RefSeq" id="XP_019048423.1">
    <property type="nucleotide sequence ID" value="XM_019188861.1"/>
</dbReference>
<evidence type="ECO:0000256" key="1">
    <source>
        <dbReference type="SAM" id="MobiDB-lite"/>
    </source>
</evidence>
<organism evidence="2">
    <name type="scientific">Kwoniella bestiolae CBS 10118</name>
    <dbReference type="NCBI Taxonomy" id="1296100"/>
    <lineage>
        <taxon>Eukaryota</taxon>
        <taxon>Fungi</taxon>
        <taxon>Dikarya</taxon>
        <taxon>Basidiomycota</taxon>
        <taxon>Agaricomycotina</taxon>
        <taxon>Tremellomycetes</taxon>
        <taxon>Tremellales</taxon>
        <taxon>Cryptococcaceae</taxon>
        <taxon>Kwoniella</taxon>
    </lineage>
</organism>
<name>A0A1B9G8M1_9TREE</name>
<evidence type="ECO:0000313" key="3">
    <source>
        <dbReference type="EMBL" id="WVW81499.1"/>
    </source>
</evidence>
<dbReference type="Proteomes" id="UP000092730">
    <property type="component" value="Chromosome 2"/>
</dbReference>
<proteinExistence type="predicted"/>
<dbReference type="KEGG" id="kbi:30206593"/>
<feature type="compositionally biased region" description="Polar residues" evidence="1">
    <location>
        <begin position="1"/>
        <end position="14"/>
    </location>
</feature>
<dbReference type="GeneID" id="30206593"/>
<evidence type="ECO:0000313" key="2">
    <source>
        <dbReference type="EMBL" id="OCF27353.1"/>
    </source>
</evidence>
<keyword evidence="4" id="KW-1185">Reference proteome</keyword>
<accession>A0A1B9G8M1</accession>
<reference evidence="3" key="4">
    <citation type="submission" date="2024-02" db="EMBL/GenBank/DDBJ databases">
        <title>Comparative genomics of Cryptococcus and Kwoniella reveals pathogenesis evolution and contrasting modes of karyotype evolution via chromosome fusion or intercentromeric recombination.</title>
        <authorList>
            <person name="Coelho M.A."/>
            <person name="David-Palma M."/>
            <person name="Shea T."/>
            <person name="Bowers K."/>
            <person name="McGinley-Smith S."/>
            <person name="Mohammad A.W."/>
            <person name="Gnirke A."/>
            <person name="Yurkov A.M."/>
            <person name="Nowrousian M."/>
            <person name="Sun S."/>
            <person name="Cuomo C.A."/>
            <person name="Heitman J."/>
        </authorList>
    </citation>
    <scope>NUCLEOTIDE SEQUENCE</scope>
    <source>
        <strain evidence="3">CBS 10118</strain>
    </source>
</reference>
<dbReference type="VEuPathDB" id="FungiDB:I302_02194"/>
<reference evidence="3" key="2">
    <citation type="submission" date="2013-07" db="EMBL/GenBank/DDBJ databases">
        <authorList>
            <consortium name="The Broad Institute Genome Sequencing Platform"/>
            <person name="Cuomo C."/>
            <person name="Litvintseva A."/>
            <person name="Chen Y."/>
            <person name="Heitman J."/>
            <person name="Sun S."/>
            <person name="Springer D."/>
            <person name="Dromer F."/>
            <person name="Young S.K."/>
            <person name="Zeng Q."/>
            <person name="Gargeya S."/>
            <person name="Fitzgerald M."/>
            <person name="Abouelleil A."/>
            <person name="Alvarado L."/>
            <person name="Berlin A.M."/>
            <person name="Chapman S.B."/>
            <person name="Dewar J."/>
            <person name="Goldberg J."/>
            <person name="Griggs A."/>
            <person name="Gujja S."/>
            <person name="Hansen M."/>
            <person name="Howarth C."/>
            <person name="Imamovic A."/>
            <person name="Larimer J."/>
            <person name="McCowan C."/>
            <person name="Murphy C."/>
            <person name="Pearson M."/>
            <person name="Priest M."/>
            <person name="Roberts A."/>
            <person name="Saif S."/>
            <person name="Shea T."/>
            <person name="Sykes S."/>
            <person name="Wortman J."/>
            <person name="Nusbaum C."/>
            <person name="Birren B."/>
        </authorList>
    </citation>
    <scope>NUCLEOTIDE SEQUENCE</scope>
    <source>
        <strain evidence="3">CBS 10118</strain>
    </source>
</reference>
<reference evidence="2" key="1">
    <citation type="submission" date="2013-07" db="EMBL/GenBank/DDBJ databases">
        <title>The Genome Sequence of Cryptococcus bestiolae CBS10118.</title>
        <authorList>
            <consortium name="The Broad Institute Genome Sequencing Platform"/>
            <person name="Cuomo C."/>
            <person name="Litvintseva A."/>
            <person name="Chen Y."/>
            <person name="Heitman J."/>
            <person name="Sun S."/>
            <person name="Springer D."/>
            <person name="Dromer F."/>
            <person name="Young S.K."/>
            <person name="Zeng Q."/>
            <person name="Gargeya S."/>
            <person name="Fitzgerald M."/>
            <person name="Abouelleil A."/>
            <person name="Alvarado L."/>
            <person name="Berlin A.M."/>
            <person name="Chapman S.B."/>
            <person name="Dewar J."/>
            <person name="Goldberg J."/>
            <person name="Griggs A."/>
            <person name="Gujja S."/>
            <person name="Hansen M."/>
            <person name="Howarth C."/>
            <person name="Imamovic A."/>
            <person name="Larimer J."/>
            <person name="McCowan C."/>
            <person name="Murphy C."/>
            <person name="Pearson M."/>
            <person name="Priest M."/>
            <person name="Roberts A."/>
            <person name="Saif S."/>
            <person name="Shea T."/>
            <person name="Sykes S."/>
            <person name="Wortman J."/>
            <person name="Nusbaum C."/>
            <person name="Birren B."/>
        </authorList>
    </citation>
    <scope>NUCLEOTIDE SEQUENCE [LARGE SCALE GENOMIC DNA]</scope>
    <source>
        <strain evidence="2">CBS 10118</strain>
    </source>
</reference>
<reference evidence="2" key="3">
    <citation type="submission" date="2014-01" db="EMBL/GenBank/DDBJ databases">
        <title>Evolution of pathogenesis and genome organization in the Tremellales.</title>
        <authorList>
            <person name="Cuomo C."/>
            <person name="Litvintseva A."/>
            <person name="Heitman J."/>
            <person name="Chen Y."/>
            <person name="Sun S."/>
            <person name="Springer D."/>
            <person name="Dromer F."/>
            <person name="Young S."/>
            <person name="Zeng Q."/>
            <person name="Chapman S."/>
            <person name="Gujja S."/>
            <person name="Saif S."/>
            <person name="Birren B."/>
        </authorList>
    </citation>
    <scope>NUCLEOTIDE SEQUENCE</scope>
    <source>
        <strain evidence="2">CBS 10118</strain>
    </source>
</reference>
<feature type="region of interest" description="Disordered" evidence="1">
    <location>
        <begin position="1"/>
        <end position="28"/>
    </location>
</feature>
<protein>
    <submittedName>
        <fullName evidence="2">Uncharacterized protein</fullName>
    </submittedName>
</protein>
<dbReference type="AlphaFoldDB" id="A0A1B9G8M1"/>
<dbReference type="EMBL" id="KI894019">
    <property type="protein sequence ID" value="OCF27353.1"/>
    <property type="molecule type" value="Genomic_DNA"/>
</dbReference>
<sequence length="228" mass="24318">MTRNPVASSSSRTSEVAERSPSAYGAVPHGINTEGVDLASACADIKVLQDFLSQGIGSLKAGTSGPNRDFLKEVQSCLAAKLSDIHSQLKKRSGDGSCAIEEHDHMKTWIDPETGERANFCFAGTLNDGDFMKENDVGFSKNIGLKCHRTIIASTTDGNRTDFWKPSGVDESNEIWARLPGTAQVSIANESEAALCRGSPSLTEIPSEGVPDTQLRAALWAAYLGSNV</sequence>
<evidence type="ECO:0000313" key="4">
    <source>
        <dbReference type="Proteomes" id="UP000092730"/>
    </source>
</evidence>
<dbReference type="EMBL" id="CP144542">
    <property type="protein sequence ID" value="WVW81499.1"/>
    <property type="molecule type" value="Genomic_DNA"/>
</dbReference>